<keyword evidence="3" id="KW-1185">Reference proteome</keyword>
<dbReference type="AlphaFoldDB" id="A0A1S1HP86"/>
<reference evidence="2 3" key="1">
    <citation type="submission" date="2016-09" db="EMBL/GenBank/DDBJ databases">
        <title>Metabolic pathway, cell adaptation mechanisms and a novel monoxygenase revealed through proteogenomic-transcription analysis of a Sphingomonas haloaromaticamans strain degrading the fungicide ortho-phenylphenol.</title>
        <authorList>
            <person name="Perruchon C."/>
            <person name="Papadopoulou E.S."/>
            <person name="Rousidou C."/>
            <person name="Vasileiadis S."/>
            <person name="Tanou G."/>
            <person name="Amoutzias G."/>
            <person name="Molassiotis A."/>
            <person name="Karpouzas D.G."/>
        </authorList>
    </citation>
    <scope>NUCLEOTIDE SEQUENCE [LARGE SCALE GENOMIC DNA]</scope>
    <source>
        <strain evidence="2 3">P3</strain>
    </source>
</reference>
<protein>
    <submittedName>
        <fullName evidence="2">Uncharacterized protein</fullName>
    </submittedName>
</protein>
<evidence type="ECO:0000256" key="1">
    <source>
        <dbReference type="SAM" id="MobiDB-lite"/>
    </source>
</evidence>
<dbReference type="Proteomes" id="UP000179467">
    <property type="component" value="Unassembled WGS sequence"/>
</dbReference>
<feature type="compositionally biased region" description="Basic and acidic residues" evidence="1">
    <location>
        <begin position="123"/>
        <end position="137"/>
    </location>
</feature>
<evidence type="ECO:0000313" key="3">
    <source>
        <dbReference type="Proteomes" id="UP000179467"/>
    </source>
</evidence>
<feature type="region of interest" description="Disordered" evidence="1">
    <location>
        <begin position="87"/>
        <end position="143"/>
    </location>
</feature>
<feature type="compositionally biased region" description="Basic and acidic residues" evidence="1">
    <location>
        <begin position="196"/>
        <end position="208"/>
    </location>
</feature>
<name>A0A1S1HP86_9SPHN</name>
<comment type="caution">
    <text evidence="2">The sequence shown here is derived from an EMBL/GenBank/DDBJ whole genome shotgun (WGS) entry which is preliminary data.</text>
</comment>
<dbReference type="EMBL" id="MIPT01000001">
    <property type="protein sequence ID" value="OHT22190.1"/>
    <property type="molecule type" value="Genomic_DNA"/>
</dbReference>
<proteinExistence type="predicted"/>
<gene>
    <name evidence="2" type="ORF">BHE75_04214</name>
</gene>
<sequence length="208" mass="22551">MMTYHKGDPCKGWCKGLAKVGARVAPQISAALQGLQHFCAILSHVYARACAGAHMRWITQNPCNPCYPCTSEQEVTEIRPSLADDGARVAQGSGANPQGSPPGQKSGSPSCRRPRALSSRDFFPGDEKFRGRGDAHKGRAGRPFHVPTVENRITVKHLADAGWRQERIAVAIGVSHPTLRRHYFSELGSRAGAARHAKESGDRTHGHD</sequence>
<evidence type="ECO:0000313" key="2">
    <source>
        <dbReference type="EMBL" id="OHT22190.1"/>
    </source>
</evidence>
<feature type="compositionally biased region" description="Low complexity" evidence="1">
    <location>
        <begin position="97"/>
        <end position="110"/>
    </location>
</feature>
<organism evidence="2 3">
    <name type="scientific">Edaphosphingomonas haloaromaticamans</name>
    <dbReference type="NCBI Taxonomy" id="653954"/>
    <lineage>
        <taxon>Bacteria</taxon>
        <taxon>Pseudomonadati</taxon>
        <taxon>Pseudomonadota</taxon>
        <taxon>Alphaproteobacteria</taxon>
        <taxon>Sphingomonadales</taxon>
        <taxon>Rhizorhabdaceae</taxon>
        <taxon>Edaphosphingomonas</taxon>
    </lineage>
</organism>
<accession>A0A1S1HP86</accession>
<feature type="region of interest" description="Disordered" evidence="1">
    <location>
        <begin position="189"/>
        <end position="208"/>
    </location>
</feature>